<feature type="compositionally biased region" description="Low complexity" evidence="1">
    <location>
        <begin position="692"/>
        <end position="707"/>
    </location>
</feature>
<feature type="compositionally biased region" description="Polar residues" evidence="1">
    <location>
        <begin position="96"/>
        <end position="116"/>
    </location>
</feature>
<dbReference type="OrthoDB" id="3796126at2759"/>
<dbReference type="Gene3D" id="1.20.5.340">
    <property type="match status" value="1"/>
</dbReference>
<feature type="region of interest" description="Disordered" evidence="1">
    <location>
        <begin position="654"/>
        <end position="751"/>
    </location>
</feature>
<feature type="compositionally biased region" description="Basic and acidic residues" evidence="1">
    <location>
        <begin position="211"/>
        <end position="238"/>
    </location>
</feature>
<dbReference type="RefSeq" id="XP_033655289.1">
    <property type="nucleotide sequence ID" value="XM_033794293.1"/>
</dbReference>
<evidence type="ECO:0000313" key="3">
    <source>
        <dbReference type="Proteomes" id="UP000800097"/>
    </source>
</evidence>
<feature type="compositionally biased region" description="Basic and acidic residues" evidence="1">
    <location>
        <begin position="367"/>
        <end position="376"/>
    </location>
</feature>
<protein>
    <submittedName>
        <fullName evidence="2">Uncharacterized protein</fullName>
    </submittedName>
</protein>
<feature type="region of interest" description="Disordered" evidence="1">
    <location>
        <begin position="211"/>
        <end position="394"/>
    </location>
</feature>
<name>A0A6A6JM57_WESOR</name>
<organism evidence="2 3">
    <name type="scientific">Westerdykella ornata</name>
    <dbReference type="NCBI Taxonomy" id="318751"/>
    <lineage>
        <taxon>Eukaryota</taxon>
        <taxon>Fungi</taxon>
        <taxon>Dikarya</taxon>
        <taxon>Ascomycota</taxon>
        <taxon>Pezizomycotina</taxon>
        <taxon>Dothideomycetes</taxon>
        <taxon>Pleosporomycetidae</taxon>
        <taxon>Pleosporales</taxon>
        <taxon>Sporormiaceae</taxon>
        <taxon>Westerdykella</taxon>
    </lineage>
</organism>
<feature type="compositionally biased region" description="Basic and acidic residues" evidence="1">
    <location>
        <begin position="601"/>
        <end position="618"/>
    </location>
</feature>
<feature type="region of interest" description="Disordered" evidence="1">
    <location>
        <begin position="1"/>
        <end position="176"/>
    </location>
</feature>
<dbReference type="AlphaFoldDB" id="A0A6A6JM57"/>
<feature type="region of interest" description="Disordered" evidence="1">
    <location>
        <begin position="963"/>
        <end position="1025"/>
    </location>
</feature>
<sequence>MSSHEEKKRPPPIKIPPPQAGRMPGPNAFAVASYLQQDEADKQSKPRPASSGQPTSSLGGSEPLHPTLKLGGSNSMPTSAMTAISEILEAARGISPQKSDSHASVTSRHGSTAGSRHSNKSTKSHGSAGSSRHTPWETSRSSGHMPSSGNSEAQDHRSGMSKIEEEKTVRADIEDRADKKYLKIMGQGSKGTRLQTGLRKVTFAKLPERGDSSVHVERAGHYRHGRTESFDKKNELTKSPKKKLFGMSMPSFGRSGSSSTVSSAPPMPAKAAEILGTVSTVNKRRDVPSQPWRPPPRSDTSRSLPATLQDNHSQSRRPHDSSSPSRSRDQTPNPKAKTVNKTPAQRLQETRQLKSGSPDQGMPPTPPEKDTPRDTNRTTYVTVSRRSAGGEESPVQMPIFRRSTKRGSTQSAPSATKFHSGTAEEYAKLVQQPRVLSTHLEVDTAAVELEGSGPHPLFKSNDAEQQERYPQWWMEEREKHFANAEGELPPLPPRFYSPSSYAQSLFEGGRPSQNEDPNRYLFTIPSRRRSLSGNSDPEHGSIPIIFQGNLSEIDPASNTAHAINAAIDLERHSVMSSGGTGFESRRPDISNALRGIVFGQRQDEGEGDRERDREHPNLEPEQSSSRLTTILAGVSASKTDYKTQDFRASCASAVPSPLRAGSDMSRMNSGDSGQHVPSIANPPTGPSRPDVPSGSSGPAGRPGHAGNPSPPHPAGPPGLPGSSGHGFLPGHPTGGAHLAPPGPAGPWGPRQLPRDSGIDILNQFYLCHSHMYELGGMFFKEINDCRSEARAAASHAEDKQSELQSRLDERLEHIKSAVTAVDQRISAFTDRVASEGQAVNQKLDGVLGYLKDEVVDRVPQQDKKYRDLEDNVKSLQSMVQELQKLIITSQTQQDRFSSPSPQRAHQLLTGYQEPGRDADGSFYHQRAMAAASAAQLGHHVASPYGYVPMPGTNLPVLGSSGLHVHQASTTSRDGDEEPNPAYLPQYPLQDSLLGRNGNTYPMGNAANSFPHQTNSGYGHHSGGSK</sequence>
<gene>
    <name evidence="2" type="ORF">EI97DRAFT_272137</name>
</gene>
<evidence type="ECO:0000313" key="2">
    <source>
        <dbReference type="EMBL" id="KAF2277750.1"/>
    </source>
</evidence>
<feature type="compositionally biased region" description="Low complexity" evidence="1">
    <location>
        <begin position="246"/>
        <end position="264"/>
    </location>
</feature>
<feature type="compositionally biased region" description="Pro residues" evidence="1">
    <location>
        <begin position="708"/>
        <end position="719"/>
    </location>
</feature>
<feature type="compositionally biased region" description="Polar residues" evidence="1">
    <location>
        <begin position="996"/>
        <end position="1016"/>
    </location>
</feature>
<feature type="compositionally biased region" description="Polar residues" evidence="1">
    <location>
        <begin position="301"/>
        <end position="311"/>
    </location>
</feature>
<feature type="compositionally biased region" description="Polar residues" evidence="1">
    <location>
        <begin position="50"/>
        <end position="59"/>
    </location>
</feature>
<proteinExistence type="predicted"/>
<dbReference type="EMBL" id="ML986489">
    <property type="protein sequence ID" value="KAF2277750.1"/>
    <property type="molecule type" value="Genomic_DNA"/>
</dbReference>
<feature type="compositionally biased region" description="Low complexity" evidence="1">
    <location>
        <begin position="720"/>
        <end position="739"/>
    </location>
</feature>
<evidence type="ECO:0000256" key="1">
    <source>
        <dbReference type="SAM" id="MobiDB-lite"/>
    </source>
</evidence>
<dbReference type="GeneID" id="54547468"/>
<keyword evidence="3" id="KW-1185">Reference proteome</keyword>
<feature type="compositionally biased region" description="Basic and acidic residues" evidence="1">
    <location>
        <begin position="153"/>
        <end position="176"/>
    </location>
</feature>
<feature type="compositionally biased region" description="Polar residues" evidence="1">
    <location>
        <begin position="124"/>
        <end position="152"/>
    </location>
</feature>
<reference evidence="2" key="1">
    <citation type="journal article" date="2020" name="Stud. Mycol.">
        <title>101 Dothideomycetes genomes: a test case for predicting lifestyles and emergence of pathogens.</title>
        <authorList>
            <person name="Haridas S."/>
            <person name="Albert R."/>
            <person name="Binder M."/>
            <person name="Bloem J."/>
            <person name="Labutti K."/>
            <person name="Salamov A."/>
            <person name="Andreopoulos B."/>
            <person name="Baker S."/>
            <person name="Barry K."/>
            <person name="Bills G."/>
            <person name="Bluhm B."/>
            <person name="Cannon C."/>
            <person name="Castanera R."/>
            <person name="Culley D."/>
            <person name="Daum C."/>
            <person name="Ezra D."/>
            <person name="Gonzalez J."/>
            <person name="Henrissat B."/>
            <person name="Kuo A."/>
            <person name="Liang C."/>
            <person name="Lipzen A."/>
            <person name="Lutzoni F."/>
            <person name="Magnuson J."/>
            <person name="Mondo S."/>
            <person name="Nolan M."/>
            <person name="Ohm R."/>
            <person name="Pangilinan J."/>
            <person name="Park H.-J."/>
            <person name="Ramirez L."/>
            <person name="Alfaro M."/>
            <person name="Sun H."/>
            <person name="Tritt A."/>
            <person name="Yoshinaga Y."/>
            <person name="Zwiers L.-H."/>
            <person name="Turgeon B."/>
            <person name="Goodwin S."/>
            <person name="Spatafora J."/>
            <person name="Crous P."/>
            <person name="Grigoriev I."/>
        </authorList>
    </citation>
    <scope>NUCLEOTIDE SEQUENCE</scope>
    <source>
        <strain evidence="2">CBS 379.55</strain>
    </source>
</reference>
<dbReference type="Proteomes" id="UP000800097">
    <property type="component" value="Unassembled WGS sequence"/>
</dbReference>
<feature type="compositionally biased region" description="Polar residues" evidence="1">
    <location>
        <begin position="72"/>
        <end position="82"/>
    </location>
</feature>
<feature type="region of interest" description="Disordered" evidence="1">
    <location>
        <begin position="576"/>
        <end position="628"/>
    </location>
</feature>
<accession>A0A6A6JM57</accession>